<gene>
    <name evidence="2" type="ORF">HU200_056018</name>
</gene>
<reference evidence="2" key="1">
    <citation type="submission" date="2020-07" db="EMBL/GenBank/DDBJ databases">
        <title>Genome sequence and genetic diversity analysis of an under-domesticated orphan crop, white fonio (Digitaria exilis).</title>
        <authorList>
            <person name="Bennetzen J.L."/>
            <person name="Chen S."/>
            <person name="Ma X."/>
            <person name="Wang X."/>
            <person name="Yssel A.E.J."/>
            <person name="Chaluvadi S.R."/>
            <person name="Johnson M."/>
            <person name="Gangashetty P."/>
            <person name="Hamidou F."/>
            <person name="Sanogo M.D."/>
            <person name="Zwaenepoel A."/>
            <person name="Wallace J."/>
            <person name="Van De Peer Y."/>
            <person name="Van Deynze A."/>
        </authorList>
    </citation>
    <scope>NUCLEOTIDE SEQUENCE</scope>
    <source>
        <tissue evidence="2">Leaves</tissue>
    </source>
</reference>
<feature type="region of interest" description="Disordered" evidence="1">
    <location>
        <begin position="480"/>
        <end position="503"/>
    </location>
</feature>
<sequence length="606" mass="66260">MRPRLHRRVDFRGGESFSGLFSRAGPPGLAWGSNPVHALFTWPPHRAHHRPHSSQPQACSSPPHLFFFWVFPLKVQCQCGVSSTGNRWERNGTERNGTVSHHARRAVSEASVRPRLAGPPTTWPMGPTARSPTATNAPRWPYPPPLSVTAVRCRSDGKKAPFGRCGAATNVWPYSKITPPIGIFAYPHPLGILLAPSPFGRRGPTAVRPASSSPSVGTGAWTPRSTGTHLEFSILFIGFVPVPSRAGAAWFCMQAGTAQSAGMSSMTPARGRSQRTQGRTRAVKGCYTPELSRERLWSSRTPGYRVLLARVAAGALACAAAEARGRRTFQRQSRLDTCDVFPEPARDPRGAAAQGPSPPPRPHNSTVARPHCLAAVADEPIVVMRPSYSHRSPPQGLTPTQRRRVNVDHGRLPRSPDPLASPARSPVSPARRGPNSPQRRVSPSSVPLTLLMTEHTVILFCSALVARRELHTMARARRRQASSEYEDGSGRFTWAEPTPPPPPQQFGVCGPPRSLFLRLHSASPSPTFSFTAYASHRWERSASAEDPRLEAQNLSPPTKLQPHITPFYSSPTHHTNLSPPSPSLSLRSNEREEETETRGEEEKPIL</sequence>
<accession>A0A835E5B9</accession>
<feature type="compositionally biased region" description="Low complexity" evidence="1">
    <location>
        <begin position="434"/>
        <end position="443"/>
    </location>
</feature>
<evidence type="ECO:0000313" key="3">
    <source>
        <dbReference type="Proteomes" id="UP000636709"/>
    </source>
</evidence>
<proteinExistence type="predicted"/>
<comment type="caution">
    <text evidence="2">The sequence shown here is derived from an EMBL/GenBank/DDBJ whole genome shotgun (WGS) entry which is preliminary data.</text>
</comment>
<evidence type="ECO:0000256" key="1">
    <source>
        <dbReference type="SAM" id="MobiDB-lite"/>
    </source>
</evidence>
<dbReference type="Proteomes" id="UP000636709">
    <property type="component" value="Unassembled WGS sequence"/>
</dbReference>
<protein>
    <submittedName>
        <fullName evidence="2">Uncharacterized protein</fullName>
    </submittedName>
</protein>
<keyword evidence="3" id="KW-1185">Reference proteome</keyword>
<feature type="region of interest" description="Disordered" evidence="1">
    <location>
        <begin position="326"/>
        <end position="367"/>
    </location>
</feature>
<feature type="compositionally biased region" description="Polar residues" evidence="1">
    <location>
        <begin position="389"/>
        <end position="400"/>
    </location>
</feature>
<feature type="compositionally biased region" description="Low complexity" evidence="1">
    <location>
        <begin position="569"/>
        <end position="587"/>
    </location>
</feature>
<evidence type="ECO:0000313" key="2">
    <source>
        <dbReference type="EMBL" id="KAF8662433.1"/>
    </source>
</evidence>
<feature type="compositionally biased region" description="Low complexity" evidence="1">
    <location>
        <begin position="269"/>
        <end position="280"/>
    </location>
</feature>
<name>A0A835E5B9_9POAL</name>
<feature type="region of interest" description="Disordered" evidence="1">
    <location>
        <begin position="90"/>
        <end position="141"/>
    </location>
</feature>
<feature type="region of interest" description="Disordered" evidence="1">
    <location>
        <begin position="386"/>
        <end position="443"/>
    </location>
</feature>
<feature type="region of interest" description="Disordered" evidence="1">
    <location>
        <begin position="543"/>
        <end position="606"/>
    </location>
</feature>
<feature type="region of interest" description="Disordered" evidence="1">
    <location>
        <begin position="262"/>
        <end position="281"/>
    </location>
</feature>
<feature type="compositionally biased region" description="Basic and acidic residues" evidence="1">
    <location>
        <begin position="596"/>
        <end position="606"/>
    </location>
</feature>
<dbReference type="EMBL" id="JACEFO010002380">
    <property type="protein sequence ID" value="KAF8662433.1"/>
    <property type="molecule type" value="Genomic_DNA"/>
</dbReference>
<dbReference type="AlphaFoldDB" id="A0A835E5B9"/>
<organism evidence="2 3">
    <name type="scientific">Digitaria exilis</name>
    <dbReference type="NCBI Taxonomy" id="1010633"/>
    <lineage>
        <taxon>Eukaryota</taxon>
        <taxon>Viridiplantae</taxon>
        <taxon>Streptophyta</taxon>
        <taxon>Embryophyta</taxon>
        <taxon>Tracheophyta</taxon>
        <taxon>Spermatophyta</taxon>
        <taxon>Magnoliopsida</taxon>
        <taxon>Liliopsida</taxon>
        <taxon>Poales</taxon>
        <taxon>Poaceae</taxon>
        <taxon>PACMAD clade</taxon>
        <taxon>Panicoideae</taxon>
        <taxon>Panicodae</taxon>
        <taxon>Paniceae</taxon>
        <taxon>Anthephorinae</taxon>
        <taxon>Digitaria</taxon>
    </lineage>
</organism>